<organism evidence="1 2">
    <name type="scientific">Nitrosopumilus piranensis</name>
    <dbReference type="NCBI Taxonomy" id="1582439"/>
    <lineage>
        <taxon>Archaea</taxon>
        <taxon>Nitrososphaerota</taxon>
        <taxon>Nitrososphaeria</taxon>
        <taxon>Nitrosopumilales</taxon>
        <taxon>Nitrosopumilaceae</taxon>
        <taxon>Nitrosopumilus</taxon>
    </lineage>
</organism>
<name>A0A0C5BZ67_9ARCH</name>
<dbReference type="AlphaFoldDB" id="A0A0C5BZ67"/>
<reference evidence="1 2" key="2">
    <citation type="journal article" date="2016" name="ISME J.">
        <title>Physiological and genomic characterization of two novel marine thaumarchaeal strains indicates niche differentiation.</title>
        <authorList>
            <person name="Bayer B."/>
            <person name="Vojvoda J."/>
            <person name="Offre P."/>
            <person name="Alves R.J."/>
            <person name="Elisabeth N.H."/>
            <person name="Garcia J.A."/>
            <person name="Volland J.M."/>
            <person name="Srivastava A."/>
            <person name="Schleper C."/>
            <person name="Herndl G.J."/>
        </authorList>
    </citation>
    <scope>NUCLEOTIDE SEQUENCE [LARGE SCALE GENOMIC DNA]</scope>
    <source>
        <strain evidence="1 2">D3C</strain>
    </source>
</reference>
<accession>A0A0C5BZ67</accession>
<dbReference type="KEGG" id="nid:NPIRD3C_1083"/>
<evidence type="ECO:0000313" key="1">
    <source>
        <dbReference type="EMBL" id="AJM92295.1"/>
    </source>
</evidence>
<dbReference type="RefSeq" id="WP_148703167.1">
    <property type="nucleotide sequence ID" value="NZ_CP010868.1"/>
</dbReference>
<protein>
    <submittedName>
        <fullName evidence="1">Uncharacterized protein</fullName>
    </submittedName>
</protein>
<dbReference type="EMBL" id="CP010868">
    <property type="protein sequence ID" value="AJM92295.1"/>
    <property type="molecule type" value="Genomic_DNA"/>
</dbReference>
<reference evidence="2" key="1">
    <citation type="submission" date="2015-02" db="EMBL/GenBank/DDBJ databases">
        <title>Characterization of two novel Thaumarchaeota isolated from the Northern Adriatic Sea.</title>
        <authorList>
            <person name="Bayer B."/>
            <person name="Vojvoda J."/>
            <person name="Offre P."/>
            <person name="Srivastava A."/>
            <person name="Elisabeth N."/>
            <person name="Garcia J.A.L."/>
            <person name="Schleper C."/>
            <person name="Herndl G.J."/>
        </authorList>
    </citation>
    <scope>NUCLEOTIDE SEQUENCE [LARGE SCALE GENOMIC DNA]</scope>
    <source>
        <strain evidence="2">D3C</strain>
    </source>
</reference>
<sequence length="63" mass="7737">MRKLLDPHHDYLKTEENVKKYLNSLSDSQLKLYFEAIEFTPFPLMLIQEYSKRFSKNRQKTRK</sequence>
<evidence type="ECO:0000313" key="2">
    <source>
        <dbReference type="Proteomes" id="UP000032027"/>
    </source>
</evidence>
<dbReference type="HOGENOM" id="CLU_2930017_0_0_2"/>
<reference evidence="1 2" key="3">
    <citation type="journal article" date="2019" name="Int. J. Syst. Evol. Microbiol.">
        <title>Nitrosopumilus adriaticus sp. nov. and Nitrosopumilus piranensis sp. nov., two ammonia-oxidizing archaea from the Adriatic Sea and members of the class Nitrososphaeria.</title>
        <authorList>
            <person name="Bayer B."/>
            <person name="Vojvoda J."/>
            <person name="Reinthaler T."/>
            <person name="Reyes C."/>
            <person name="Pinto M."/>
            <person name="Herndl G.J."/>
        </authorList>
    </citation>
    <scope>NUCLEOTIDE SEQUENCE [LARGE SCALE GENOMIC DNA]</scope>
    <source>
        <strain evidence="1 2">D3C</strain>
    </source>
</reference>
<gene>
    <name evidence="1" type="ORF">NPIRD3C_1083</name>
</gene>
<dbReference type="STRING" id="1582439.NPIRD3C_1083"/>
<dbReference type="GeneID" id="41600233"/>
<dbReference type="Proteomes" id="UP000032027">
    <property type="component" value="Chromosome"/>
</dbReference>
<keyword evidence="2" id="KW-1185">Reference proteome</keyword>
<dbReference type="PATRIC" id="fig|1582439.9.peg.1114"/>
<proteinExistence type="predicted"/>
<dbReference type="OrthoDB" id="377592at2157"/>